<name>A0A921ITT8_9ACTN</name>
<dbReference type="GO" id="GO:0006355">
    <property type="term" value="P:regulation of DNA-templated transcription"/>
    <property type="evidence" value="ECO:0007669"/>
    <property type="project" value="InterPro"/>
</dbReference>
<dbReference type="SUPFAM" id="SSF48013">
    <property type="entry name" value="NusB-like"/>
    <property type="match status" value="1"/>
</dbReference>
<proteinExistence type="predicted"/>
<dbReference type="AlphaFoldDB" id="A0A921ITT8"/>
<reference evidence="3" key="2">
    <citation type="submission" date="2021-09" db="EMBL/GenBank/DDBJ databases">
        <authorList>
            <person name="Gilroy R."/>
        </authorList>
    </citation>
    <scope>NUCLEOTIDE SEQUENCE</scope>
    <source>
        <strain evidence="3">ChiHjej13B12-9602</strain>
    </source>
</reference>
<organism evidence="3 4">
    <name type="scientific">Enorma phocaeensis</name>
    <dbReference type="NCBI Taxonomy" id="1871019"/>
    <lineage>
        <taxon>Bacteria</taxon>
        <taxon>Bacillati</taxon>
        <taxon>Actinomycetota</taxon>
        <taxon>Coriobacteriia</taxon>
        <taxon>Coriobacteriales</taxon>
        <taxon>Coriobacteriaceae</taxon>
        <taxon>Enorma</taxon>
    </lineage>
</organism>
<dbReference type="RefSeq" id="WP_273190250.1">
    <property type="nucleotide sequence ID" value="NZ_DYUZ01000026.1"/>
</dbReference>
<evidence type="ECO:0000256" key="1">
    <source>
        <dbReference type="ARBA" id="ARBA00022884"/>
    </source>
</evidence>
<dbReference type="Gene3D" id="1.10.940.10">
    <property type="entry name" value="NusB-like"/>
    <property type="match status" value="1"/>
</dbReference>
<dbReference type="Proteomes" id="UP000753256">
    <property type="component" value="Unassembled WGS sequence"/>
</dbReference>
<sequence length="312" mass="33155">MTGASPARRVALDILLDLEDSGAYARDALDASLKVRALDRRDAGLAMRLVLGVVASYGCLDDLIDAFSDKPDRMNSRVRNALRIATFELIYLGTEPRAAVSQGVELVRDRARSATGFANAVLRRIAECRDSYLDADDVREQGARGRFAASIVSLARRGGLPEWLTERIVDSIGFDSTEGLVAAEFEPAPVAVQVNPNDGDAMEDLRRIVRGAGNAREGFGEPLANGITVQEGQLPGTVLDVPSARLVGTDLLKRSGVAVCDLNAQVVATAALAEGLCLEVGSGRGTKTFVMTAQAQRLGIACSSVALELSRR</sequence>
<dbReference type="InterPro" id="IPR006027">
    <property type="entry name" value="NusB_RsmB_TIM44"/>
</dbReference>
<evidence type="ECO:0000313" key="3">
    <source>
        <dbReference type="EMBL" id="HJG37433.1"/>
    </source>
</evidence>
<evidence type="ECO:0000259" key="2">
    <source>
        <dbReference type="Pfam" id="PF01029"/>
    </source>
</evidence>
<gene>
    <name evidence="3" type="ORF">K8V70_06180</name>
</gene>
<dbReference type="GO" id="GO:0003723">
    <property type="term" value="F:RNA binding"/>
    <property type="evidence" value="ECO:0007669"/>
    <property type="project" value="UniProtKB-KW"/>
</dbReference>
<keyword evidence="1" id="KW-0694">RNA-binding</keyword>
<dbReference type="EMBL" id="DYUZ01000026">
    <property type="protein sequence ID" value="HJG37433.1"/>
    <property type="molecule type" value="Genomic_DNA"/>
</dbReference>
<reference evidence="3" key="1">
    <citation type="journal article" date="2021" name="PeerJ">
        <title>Extensive microbial diversity within the chicken gut microbiome revealed by metagenomics and culture.</title>
        <authorList>
            <person name="Gilroy R."/>
            <person name="Ravi A."/>
            <person name="Getino M."/>
            <person name="Pursley I."/>
            <person name="Horton D.L."/>
            <person name="Alikhan N.F."/>
            <person name="Baker D."/>
            <person name="Gharbi K."/>
            <person name="Hall N."/>
            <person name="Watson M."/>
            <person name="Adriaenssens E.M."/>
            <person name="Foster-Nyarko E."/>
            <person name="Jarju S."/>
            <person name="Secka A."/>
            <person name="Antonio M."/>
            <person name="Oren A."/>
            <person name="Chaudhuri R.R."/>
            <person name="La Ragione R."/>
            <person name="Hildebrand F."/>
            <person name="Pallen M.J."/>
        </authorList>
    </citation>
    <scope>NUCLEOTIDE SEQUENCE</scope>
    <source>
        <strain evidence="3">ChiHjej13B12-9602</strain>
    </source>
</reference>
<feature type="domain" description="NusB/RsmB/TIM44" evidence="2">
    <location>
        <begin position="6"/>
        <end position="126"/>
    </location>
</feature>
<comment type="caution">
    <text evidence="3">The sequence shown here is derived from an EMBL/GenBank/DDBJ whole genome shotgun (WGS) entry which is preliminary data.</text>
</comment>
<protein>
    <recommendedName>
        <fullName evidence="2">NusB/RsmB/TIM44 domain-containing protein</fullName>
    </recommendedName>
</protein>
<evidence type="ECO:0000313" key="4">
    <source>
        <dbReference type="Proteomes" id="UP000753256"/>
    </source>
</evidence>
<dbReference type="Pfam" id="PF01029">
    <property type="entry name" value="NusB"/>
    <property type="match status" value="1"/>
</dbReference>
<dbReference type="InterPro" id="IPR035926">
    <property type="entry name" value="NusB-like_sf"/>
</dbReference>
<accession>A0A921ITT8</accession>